<keyword evidence="4" id="KW-1185">Reference proteome</keyword>
<gene>
    <name evidence="3" type="primary">Piso0_002125</name>
    <name evidence="3" type="ORF">GNLVRS01_PISO0J05201g</name>
</gene>
<dbReference type="PANTHER" id="PTHR28258:SF1">
    <property type="entry name" value="VACUOLAR SEGREGATION PROTEIN 7"/>
    <property type="match status" value="1"/>
</dbReference>
<dbReference type="eggNOG" id="ENOG502QU5B">
    <property type="taxonomic scope" value="Eukaryota"/>
</dbReference>
<keyword evidence="2" id="KW-0472">Membrane</keyword>
<dbReference type="AlphaFoldDB" id="G8YBR9"/>
<feature type="compositionally biased region" description="Polar residues" evidence="1">
    <location>
        <begin position="320"/>
        <end position="351"/>
    </location>
</feature>
<feature type="transmembrane region" description="Helical" evidence="2">
    <location>
        <begin position="725"/>
        <end position="746"/>
    </location>
</feature>
<feature type="compositionally biased region" description="Polar residues" evidence="1">
    <location>
        <begin position="476"/>
        <end position="486"/>
    </location>
</feature>
<feature type="region of interest" description="Disordered" evidence="1">
    <location>
        <begin position="233"/>
        <end position="436"/>
    </location>
</feature>
<dbReference type="OMA" id="GNTISCP"/>
<dbReference type="FunCoup" id="G8YBR9">
    <property type="interactions" value="26"/>
</dbReference>
<keyword evidence="2" id="KW-0812">Transmembrane</keyword>
<feature type="compositionally biased region" description="Basic and acidic residues" evidence="1">
    <location>
        <begin position="43"/>
        <end position="53"/>
    </location>
</feature>
<dbReference type="GO" id="GO:1903778">
    <property type="term" value="P:protein localization to vacuolar membrane"/>
    <property type="evidence" value="ECO:0007669"/>
    <property type="project" value="TreeGrafter"/>
</dbReference>
<dbReference type="InterPro" id="IPR024260">
    <property type="entry name" value="Vac7"/>
</dbReference>
<feature type="region of interest" description="Disordered" evidence="1">
    <location>
        <begin position="1"/>
        <end position="116"/>
    </location>
</feature>
<accession>G8YBR9</accession>
<feature type="compositionally biased region" description="Polar residues" evidence="1">
    <location>
        <begin position="192"/>
        <end position="201"/>
    </location>
</feature>
<evidence type="ECO:0000313" key="4">
    <source>
        <dbReference type="Proteomes" id="UP000005222"/>
    </source>
</evidence>
<reference evidence="3 4" key="1">
    <citation type="journal article" date="2012" name="G3 (Bethesda)">
        <title>Pichia sorbitophila, an interspecies yeast hybrid reveals early steps of genome resolution following polyploidization.</title>
        <authorList>
            <person name="Leh Louis V."/>
            <person name="Despons L."/>
            <person name="Friedrich A."/>
            <person name="Martin T."/>
            <person name="Durrens P."/>
            <person name="Casaregola S."/>
            <person name="Neuveglise C."/>
            <person name="Fairhead C."/>
            <person name="Marck C."/>
            <person name="Cruz J.A."/>
            <person name="Straub M.L."/>
            <person name="Kugler V."/>
            <person name="Sacerdot C."/>
            <person name="Uzunov Z."/>
            <person name="Thierry A."/>
            <person name="Weiss S."/>
            <person name="Bleykasten C."/>
            <person name="De Montigny J."/>
            <person name="Jacques N."/>
            <person name="Jung P."/>
            <person name="Lemaire M."/>
            <person name="Mallet S."/>
            <person name="Morel G."/>
            <person name="Richard G.F."/>
            <person name="Sarkar A."/>
            <person name="Savel G."/>
            <person name="Schacherer J."/>
            <person name="Seret M.L."/>
            <person name="Talla E."/>
            <person name="Samson G."/>
            <person name="Jubin C."/>
            <person name="Poulain J."/>
            <person name="Vacherie B."/>
            <person name="Barbe V."/>
            <person name="Pelletier E."/>
            <person name="Sherman D.J."/>
            <person name="Westhof E."/>
            <person name="Weissenbach J."/>
            <person name="Baret P.V."/>
            <person name="Wincker P."/>
            <person name="Gaillardin C."/>
            <person name="Dujon B."/>
            <person name="Souciet J.L."/>
        </authorList>
    </citation>
    <scope>NUCLEOTIDE SEQUENCE [LARGE SCALE GENOMIC DNA]</scope>
    <source>
        <strain evidence="4">ATCC MYA-4447 / BCRC 22081 / CBS 7064 / NBRC 10061 / NRRL Y-12695</strain>
    </source>
</reference>
<name>G8YBR9_PICSO</name>
<dbReference type="EMBL" id="FO082050">
    <property type="protein sequence ID" value="CCE82400.1"/>
    <property type="molecule type" value="Genomic_DNA"/>
</dbReference>
<feature type="compositionally biased region" description="Polar residues" evidence="1">
    <location>
        <begin position="425"/>
        <end position="436"/>
    </location>
</feature>
<feature type="region of interest" description="Disordered" evidence="1">
    <location>
        <begin position="172"/>
        <end position="220"/>
    </location>
</feature>
<dbReference type="InParanoid" id="G8YBR9"/>
<feature type="region of interest" description="Disordered" evidence="1">
    <location>
        <begin position="498"/>
        <end position="543"/>
    </location>
</feature>
<sequence>MSAQKQGSAKNVKGLTINTDEGAAVVEAPKEGVNEKSSVVEGIEAKERVKDDGGESQGATRTAGSTSASDPPESEFKTPKKPLGDPRRPESAQTGSARPAGTENATTTRSVPSAKLNKAAISNFNKSLKAKQRIINAKSPQPKSPIIITEMLNTSPQAATFANGYSANAEHEADNANSAAAAAARKNSSSNTLPTVPNPSSDAPPKQAAIPNKRISKQHSTRTDFFAAKLASAVDDVDSSDSDETFVYENNFGEEGAKATQNPANSMSAPIDSASVSGSAGVTPAGVPSQSPRVANEEFSEAGTTRGNEPGKLLPPRQPTPAQGHNTSTNEDANKTVEPSETSSTHASLNMDNIGASRQRPSYNRNGSVYSVAHSSHQPEFNKPLSFNEQVASSKASNTSNLQSPRQQSPREFNHNTGAGDIRPFTSTQSNRGTSINEGSTFAEEQLSYDDMASDVLDNTSINSETYSAHKGSGGSTHNYQNNYGNISLNNDLRNFSVPLNTSSKSQNVSAASNPSKNYKSSTSSSKLRSTTSKLFDKKGSQPRRYSIIPDDIDIEDFDDELIYYDNSVRFPYNDGNITNYNETSPLLGQHPRIPHHRSLNLNMQGNKKNLNLKNKRYLSTGQAFLDNGNENKHMPNNKYHNPDIFPFPYSDPQQNYYYDVDELEDSISFDDGNRKDAKFYSPRSGQFSNQYFNPHLQQNKNRFVLSNVTRPNVGVKRMNCIKSFLCTLISVLSILLIGFLMGFIFTTTKNLTNVHIQSIESATVSQDELLFNIVVEAFNPGWFTVAVSDVELDIFAKSGYLGDHDGDDNPEIAAIETVLLGTVRQLESELLFDGGFFTRERDVQKAGVKLVSPGRNLTEVSVTKDKPDNSKKWEIISKHPFDLVVRGVMKYTLPFGRTTQSVSVNKVGYIDPTQDTLI</sequence>
<evidence type="ECO:0000256" key="2">
    <source>
        <dbReference type="SAM" id="Phobius"/>
    </source>
</evidence>
<dbReference type="OrthoDB" id="1204at2759"/>
<feature type="compositionally biased region" description="Low complexity" evidence="1">
    <location>
        <begin position="175"/>
        <end position="191"/>
    </location>
</feature>
<dbReference type="GO" id="GO:0000011">
    <property type="term" value="P:vacuole inheritance"/>
    <property type="evidence" value="ECO:0007669"/>
    <property type="project" value="TreeGrafter"/>
</dbReference>
<dbReference type="HOGENOM" id="CLU_009959_0_0_1"/>
<feature type="compositionally biased region" description="Basic and acidic residues" evidence="1">
    <location>
        <begin position="74"/>
        <end position="90"/>
    </location>
</feature>
<dbReference type="GO" id="GO:0000329">
    <property type="term" value="C:fungal-type vacuole membrane"/>
    <property type="evidence" value="ECO:0007669"/>
    <property type="project" value="TreeGrafter"/>
</dbReference>
<evidence type="ECO:0000256" key="1">
    <source>
        <dbReference type="SAM" id="MobiDB-lite"/>
    </source>
</evidence>
<feature type="region of interest" description="Disordered" evidence="1">
    <location>
        <begin position="467"/>
        <end position="486"/>
    </location>
</feature>
<protein>
    <submittedName>
        <fullName evidence="3">Piso0_002125 protein</fullName>
    </submittedName>
</protein>
<feature type="compositionally biased region" description="Polar residues" evidence="1">
    <location>
        <begin position="57"/>
        <end position="69"/>
    </location>
</feature>
<dbReference type="STRING" id="559304.G8YBR9"/>
<dbReference type="GO" id="GO:0070772">
    <property type="term" value="C:PAS complex"/>
    <property type="evidence" value="ECO:0007669"/>
    <property type="project" value="TreeGrafter"/>
</dbReference>
<feature type="compositionally biased region" description="Acidic residues" evidence="1">
    <location>
        <begin position="235"/>
        <end position="246"/>
    </location>
</feature>
<organism evidence="3 4">
    <name type="scientific">Pichia sorbitophila (strain ATCC MYA-4447 / BCRC 22081 / CBS 7064 / NBRC 10061 / NRRL Y-12695)</name>
    <name type="common">Hybrid yeast</name>
    <dbReference type="NCBI Taxonomy" id="559304"/>
    <lineage>
        <taxon>Eukaryota</taxon>
        <taxon>Fungi</taxon>
        <taxon>Dikarya</taxon>
        <taxon>Ascomycota</taxon>
        <taxon>Saccharomycotina</taxon>
        <taxon>Pichiomycetes</taxon>
        <taxon>Debaryomycetaceae</taxon>
        <taxon>Millerozyma</taxon>
    </lineage>
</organism>
<feature type="compositionally biased region" description="Polar residues" evidence="1">
    <location>
        <begin position="259"/>
        <end position="280"/>
    </location>
</feature>
<feature type="compositionally biased region" description="Low complexity" evidence="1">
    <location>
        <begin position="513"/>
        <end position="534"/>
    </location>
</feature>
<dbReference type="Proteomes" id="UP000005222">
    <property type="component" value="Chromosome J"/>
</dbReference>
<proteinExistence type="predicted"/>
<feature type="compositionally biased region" description="Polar residues" evidence="1">
    <location>
        <begin position="359"/>
        <end position="417"/>
    </location>
</feature>
<feature type="compositionally biased region" description="Polar residues" evidence="1">
    <location>
        <begin position="498"/>
        <end position="512"/>
    </location>
</feature>
<dbReference type="GO" id="GO:0010513">
    <property type="term" value="P:positive regulation of phosphatidylinositol biosynthetic process"/>
    <property type="evidence" value="ECO:0007669"/>
    <property type="project" value="TreeGrafter"/>
</dbReference>
<evidence type="ECO:0000313" key="3">
    <source>
        <dbReference type="EMBL" id="CCE82400.1"/>
    </source>
</evidence>
<dbReference type="Pfam" id="PF12751">
    <property type="entry name" value="Vac7"/>
    <property type="match status" value="2"/>
</dbReference>
<dbReference type="PANTHER" id="PTHR28258">
    <property type="entry name" value="VACUOLAR SEGREGATION PROTEIN 7"/>
    <property type="match status" value="1"/>
</dbReference>
<keyword evidence="2" id="KW-1133">Transmembrane helix</keyword>